<evidence type="ECO:0000256" key="1">
    <source>
        <dbReference type="ARBA" id="ARBA00006347"/>
    </source>
</evidence>
<evidence type="ECO:0000256" key="2">
    <source>
        <dbReference type="SAM" id="SignalP"/>
    </source>
</evidence>
<evidence type="ECO:0000259" key="3">
    <source>
        <dbReference type="PROSITE" id="PS51352"/>
    </source>
</evidence>
<dbReference type="InterPro" id="IPR051063">
    <property type="entry name" value="PDI"/>
</dbReference>
<proteinExistence type="inferred from homology"/>
<dbReference type="Pfam" id="PF00085">
    <property type="entry name" value="Thioredoxin"/>
    <property type="match status" value="1"/>
</dbReference>
<feature type="signal peptide" evidence="2">
    <location>
        <begin position="1"/>
        <end position="23"/>
    </location>
</feature>
<evidence type="ECO:0000313" key="4">
    <source>
        <dbReference type="EMBL" id="KAK7201430.1"/>
    </source>
</evidence>
<dbReference type="PANTHER" id="PTHR45672">
    <property type="entry name" value="PROTEIN DISULFIDE-ISOMERASE C17H9.14C-RELATED"/>
    <property type="match status" value="1"/>
</dbReference>
<evidence type="ECO:0000313" key="5">
    <source>
        <dbReference type="Proteomes" id="UP001430356"/>
    </source>
</evidence>
<protein>
    <submittedName>
        <fullName evidence="4">Protein disulfide isomerase</fullName>
    </submittedName>
</protein>
<accession>A0AAW0F4D3</accession>
<dbReference type="Gene3D" id="3.40.30.10">
    <property type="entry name" value="Glutaredoxin"/>
    <property type="match status" value="1"/>
</dbReference>
<dbReference type="EMBL" id="JAECZO010000015">
    <property type="protein sequence ID" value="KAK7201430.1"/>
    <property type="molecule type" value="Genomic_DNA"/>
</dbReference>
<dbReference type="PANTHER" id="PTHR45672:SF16">
    <property type="entry name" value="DISULFIDE ISOMERASE, PUTATIVE-RELATED"/>
    <property type="match status" value="1"/>
</dbReference>
<gene>
    <name evidence="4" type="ORF">NESM_000205700</name>
</gene>
<dbReference type="AlphaFoldDB" id="A0AAW0F4D3"/>
<organism evidence="4 5">
    <name type="scientific">Novymonas esmeraldas</name>
    <dbReference type="NCBI Taxonomy" id="1808958"/>
    <lineage>
        <taxon>Eukaryota</taxon>
        <taxon>Discoba</taxon>
        <taxon>Euglenozoa</taxon>
        <taxon>Kinetoplastea</taxon>
        <taxon>Metakinetoplastina</taxon>
        <taxon>Trypanosomatida</taxon>
        <taxon>Trypanosomatidae</taxon>
        <taxon>Novymonas</taxon>
    </lineage>
</organism>
<dbReference type="PROSITE" id="PS00194">
    <property type="entry name" value="THIOREDOXIN_1"/>
    <property type="match status" value="1"/>
</dbReference>
<keyword evidence="4" id="KW-0413">Isomerase</keyword>
<dbReference type="InterPro" id="IPR017937">
    <property type="entry name" value="Thioredoxin_CS"/>
</dbReference>
<feature type="chain" id="PRO_5043440930" evidence="2">
    <location>
        <begin position="24"/>
        <end position="133"/>
    </location>
</feature>
<dbReference type="GO" id="GO:0005783">
    <property type="term" value="C:endoplasmic reticulum"/>
    <property type="evidence" value="ECO:0007669"/>
    <property type="project" value="TreeGrafter"/>
</dbReference>
<keyword evidence="2" id="KW-0732">Signal</keyword>
<dbReference type="GO" id="GO:0003756">
    <property type="term" value="F:protein disulfide isomerase activity"/>
    <property type="evidence" value="ECO:0007669"/>
    <property type="project" value="TreeGrafter"/>
</dbReference>
<name>A0AAW0F4D3_9TRYP</name>
<keyword evidence="5" id="KW-1185">Reference proteome</keyword>
<dbReference type="PRINTS" id="PR00421">
    <property type="entry name" value="THIOREDOXIN"/>
</dbReference>
<feature type="domain" description="Thioredoxin" evidence="3">
    <location>
        <begin position="14"/>
        <end position="133"/>
    </location>
</feature>
<comment type="caution">
    <text evidence="4">The sequence shown here is derived from an EMBL/GenBank/DDBJ whole genome shotgun (WGS) entry which is preliminary data.</text>
</comment>
<dbReference type="Proteomes" id="UP001430356">
    <property type="component" value="Unassembled WGS sequence"/>
</dbReference>
<dbReference type="GO" id="GO:0006457">
    <property type="term" value="P:protein folding"/>
    <property type="evidence" value="ECO:0007669"/>
    <property type="project" value="TreeGrafter"/>
</dbReference>
<comment type="similarity">
    <text evidence="1">Belongs to the protein disulfide isomerase family.</text>
</comment>
<sequence length="133" mass="14904">MSFFKKMVALVVAVALLASAASAELVELNPENFHRIVNDPTKNVFVMFYAPWCGHCNHMKPAWQELSDQYPISGSTIIARVDASAHRGIAKEFDINGFPTLKFFSKRDKSGNKQFTGPRDLSAFEVFVKSNMM</sequence>
<dbReference type="InterPro" id="IPR013766">
    <property type="entry name" value="Thioredoxin_domain"/>
</dbReference>
<dbReference type="PROSITE" id="PS51352">
    <property type="entry name" value="THIOREDOXIN_2"/>
    <property type="match status" value="1"/>
</dbReference>
<dbReference type="SUPFAM" id="SSF52833">
    <property type="entry name" value="Thioredoxin-like"/>
    <property type="match status" value="1"/>
</dbReference>
<dbReference type="InterPro" id="IPR036249">
    <property type="entry name" value="Thioredoxin-like_sf"/>
</dbReference>
<reference evidence="4 5" key="1">
    <citation type="journal article" date="2021" name="MBio">
        <title>A New Model Trypanosomatid, Novymonas esmeraldas: Genomic Perception of Its 'Candidatus Pandoraea novymonadis' Endosymbiont.</title>
        <authorList>
            <person name="Zakharova A."/>
            <person name="Saura A."/>
            <person name="Butenko A."/>
            <person name="Podesvova L."/>
            <person name="Warmusova S."/>
            <person name="Kostygov A.Y."/>
            <person name="Nenarokova A."/>
            <person name="Lukes J."/>
            <person name="Opperdoes F.R."/>
            <person name="Yurchenko V."/>
        </authorList>
    </citation>
    <scope>NUCLEOTIDE SEQUENCE [LARGE SCALE GENOMIC DNA]</scope>
    <source>
        <strain evidence="4 5">E262AT.01</strain>
    </source>
</reference>